<feature type="domain" description="Glycosyl hydrolase family 67 C-terminal" evidence="2">
    <location>
        <begin position="106"/>
        <end position="191"/>
    </location>
</feature>
<keyword evidence="5" id="KW-1185">Reference proteome</keyword>
<dbReference type="GO" id="GO:0046559">
    <property type="term" value="F:alpha-glucuronidase activity"/>
    <property type="evidence" value="ECO:0007669"/>
    <property type="project" value="InterPro"/>
</dbReference>
<dbReference type="SUPFAM" id="SSF51445">
    <property type="entry name" value="(Trans)glycosidases"/>
    <property type="match status" value="1"/>
</dbReference>
<dbReference type="GO" id="GO:0033939">
    <property type="term" value="F:xylan alpha-1,2-glucuronosidase activity"/>
    <property type="evidence" value="ECO:0007669"/>
    <property type="project" value="TreeGrafter"/>
</dbReference>
<dbReference type="InterPro" id="IPR011100">
    <property type="entry name" value="Glyco_hydro_67_cat"/>
</dbReference>
<organism evidence="4 5">
    <name type="scientific">Gaoshiqia sediminis</name>
    <dbReference type="NCBI Taxonomy" id="2986998"/>
    <lineage>
        <taxon>Bacteria</taxon>
        <taxon>Pseudomonadati</taxon>
        <taxon>Bacteroidota</taxon>
        <taxon>Bacteroidia</taxon>
        <taxon>Marinilabiliales</taxon>
        <taxon>Prolixibacteraceae</taxon>
        <taxon>Gaoshiqia</taxon>
    </lineage>
</organism>
<accession>A0AA41Y840</accession>
<protein>
    <submittedName>
        <fullName evidence="4">Uncharacterized protein</fullName>
    </submittedName>
</protein>
<evidence type="ECO:0000313" key="5">
    <source>
        <dbReference type="Proteomes" id="UP001163821"/>
    </source>
</evidence>
<reference evidence="4" key="1">
    <citation type="submission" date="2022-10" db="EMBL/GenBank/DDBJ databases">
        <title>Gaoshiqiia sediminis gen. nov., sp. nov., isolated from coastal sediment.</title>
        <authorList>
            <person name="Yu W.X."/>
            <person name="Mu D.S."/>
            <person name="Du J.Z."/>
            <person name="Liang Y.Q."/>
        </authorList>
    </citation>
    <scope>NUCLEOTIDE SEQUENCE</scope>
    <source>
        <strain evidence="4">A06</strain>
    </source>
</reference>
<dbReference type="Proteomes" id="UP001163821">
    <property type="component" value="Unassembled WGS sequence"/>
</dbReference>
<evidence type="ECO:0000313" key="4">
    <source>
        <dbReference type="EMBL" id="MCW0483266.1"/>
    </source>
</evidence>
<feature type="domain" description="Glycosyl hydrolase family 67 catalytic" evidence="3">
    <location>
        <begin position="24"/>
        <end position="105"/>
    </location>
</feature>
<comment type="caution">
    <text evidence="4">The sequence shown here is derived from an EMBL/GenBank/DDBJ whole genome shotgun (WGS) entry which is preliminary data.</text>
</comment>
<dbReference type="Gene3D" id="3.90.1330.10">
    <property type="entry name" value="Alpha-glucuronidase, C-terminal domain"/>
    <property type="match status" value="1"/>
</dbReference>
<dbReference type="PANTHER" id="PTHR39207:SF1">
    <property type="entry name" value="ALPHA-GLUCURONIDASE A"/>
    <property type="match status" value="1"/>
</dbReference>
<dbReference type="AlphaFoldDB" id="A0AA41Y840"/>
<dbReference type="GO" id="GO:0005576">
    <property type="term" value="C:extracellular region"/>
    <property type="evidence" value="ECO:0007669"/>
    <property type="project" value="InterPro"/>
</dbReference>
<keyword evidence="1" id="KW-0732">Signal</keyword>
<dbReference type="EMBL" id="JAPAAF010000014">
    <property type="protein sequence ID" value="MCW0483266.1"/>
    <property type="molecule type" value="Genomic_DNA"/>
</dbReference>
<feature type="signal peptide" evidence="1">
    <location>
        <begin position="1"/>
        <end position="24"/>
    </location>
</feature>
<dbReference type="Pfam" id="PF07488">
    <property type="entry name" value="Glyco_hydro_67M"/>
    <property type="match status" value="1"/>
</dbReference>
<dbReference type="Pfam" id="PF07477">
    <property type="entry name" value="Glyco_hydro_67C"/>
    <property type="match status" value="1"/>
</dbReference>
<evidence type="ECO:0000259" key="2">
    <source>
        <dbReference type="Pfam" id="PF07477"/>
    </source>
</evidence>
<name>A0AA41Y840_9BACT</name>
<feature type="chain" id="PRO_5041314541" evidence="1">
    <location>
        <begin position="25"/>
        <end position="219"/>
    </location>
</feature>
<gene>
    <name evidence="4" type="ORF">N2K84_11030</name>
</gene>
<dbReference type="Gene3D" id="3.20.20.80">
    <property type="entry name" value="Glycosidases"/>
    <property type="match status" value="1"/>
</dbReference>
<evidence type="ECO:0000256" key="1">
    <source>
        <dbReference type="SAM" id="SignalP"/>
    </source>
</evidence>
<sequence>MKRFNNIVLCASMLFMLAHIPLHLQPLFGAMKKTSVMPELQITQEYLGHSVQLVYLAAMWKEVFKSDTYQEGDGSTDARTTDGSIFNQKYSVIAGVSNIGLEANWCGLHFAQANWYAFGRQAWSNSIGSDQIAGEWLKLTFGPVGEDPGTAFPAIGRNLNFLEPVKQMMLKSREAAVNYSMPLGFTTFSRAQSYALWPWPMVWTRRNVSIVVSSFAMGL</sequence>
<evidence type="ECO:0000259" key="3">
    <source>
        <dbReference type="Pfam" id="PF07488"/>
    </source>
</evidence>
<dbReference type="InterPro" id="IPR037054">
    <property type="entry name" value="A-glucoronidase_C_sf"/>
</dbReference>
<dbReference type="InterPro" id="IPR011099">
    <property type="entry name" value="Glyco_hydro_67_C"/>
</dbReference>
<dbReference type="InterPro" id="IPR017853">
    <property type="entry name" value="GH"/>
</dbReference>
<dbReference type="GO" id="GO:0045493">
    <property type="term" value="P:xylan catabolic process"/>
    <property type="evidence" value="ECO:0007669"/>
    <property type="project" value="InterPro"/>
</dbReference>
<dbReference type="RefSeq" id="WP_282591868.1">
    <property type="nucleotide sequence ID" value="NZ_JAPAAF010000014.1"/>
</dbReference>
<dbReference type="PANTHER" id="PTHR39207">
    <property type="entry name" value="ALPHA-GLUCURONIDASE A"/>
    <property type="match status" value="1"/>
</dbReference>
<proteinExistence type="predicted"/>